<protein>
    <recommendedName>
        <fullName evidence="7">Cytochrome c-type biogenesis protein</fullName>
    </recommendedName>
</protein>
<evidence type="ECO:0000313" key="10">
    <source>
        <dbReference type="Proteomes" id="UP000580654"/>
    </source>
</evidence>
<dbReference type="InterPro" id="IPR051263">
    <property type="entry name" value="C-type_cytochrome_biogenesis"/>
</dbReference>
<sequence>MRRLALTLLLAMGLLTGGALAVGRPAEMLPDPAAEARAQEIGRELRCMVCQNQSIEDSEADLARDLRRLVRERVAAGESSDSVRDYVHARYGDFVLLRPPFNLVTAPLWALPVIVLGLGALTLLRMRRRTAARPGPAPLSEEERARLAALERDI</sequence>
<gene>
    <name evidence="9" type="ORF">FHS87_001282</name>
</gene>
<reference evidence="9 10" key="1">
    <citation type="submission" date="2020-08" db="EMBL/GenBank/DDBJ databases">
        <title>Genomic Encyclopedia of Type Strains, Phase IV (KMG-IV): sequencing the most valuable type-strain genomes for metagenomic binning, comparative biology and taxonomic classification.</title>
        <authorList>
            <person name="Goeker M."/>
        </authorList>
    </citation>
    <scope>NUCLEOTIDE SEQUENCE [LARGE SCALE GENOMIC DNA]</scope>
    <source>
        <strain evidence="9 10">DSM 25622</strain>
    </source>
</reference>
<evidence type="ECO:0000256" key="2">
    <source>
        <dbReference type="ARBA" id="ARBA00022617"/>
    </source>
</evidence>
<name>A0A840XZE3_9PROT</name>
<keyword evidence="7" id="KW-0812">Transmembrane</keyword>
<evidence type="ECO:0000256" key="5">
    <source>
        <dbReference type="ARBA" id="ARBA00022748"/>
    </source>
</evidence>
<dbReference type="InterPro" id="IPR005616">
    <property type="entry name" value="CcmH/CycL/Ccl2/NrfF_N"/>
</dbReference>
<proteinExistence type="inferred from homology"/>
<feature type="signal peptide" evidence="7">
    <location>
        <begin position="1"/>
        <end position="21"/>
    </location>
</feature>
<dbReference type="AlphaFoldDB" id="A0A840XZE3"/>
<keyword evidence="4 7" id="KW-0732">Signal</keyword>
<dbReference type="InterPro" id="IPR038297">
    <property type="entry name" value="CcmH/CycL/NrfF/Ccl2_sf"/>
</dbReference>
<evidence type="ECO:0000256" key="1">
    <source>
        <dbReference type="ARBA" id="ARBA00010342"/>
    </source>
</evidence>
<dbReference type="EMBL" id="JACIJD010000004">
    <property type="protein sequence ID" value="MBB5693256.1"/>
    <property type="molecule type" value="Genomic_DNA"/>
</dbReference>
<dbReference type="GO" id="GO:0017004">
    <property type="term" value="P:cytochrome complex assembly"/>
    <property type="evidence" value="ECO:0007669"/>
    <property type="project" value="UniProtKB-KW"/>
</dbReference>
<dbReference type="PANTHER" id="PTHR47870:SF1">
    <property type="entry name" value="CYTOCHROME C-TYPE BIOGENESIS PROTEIN CCMH"/>
    <property type="match status" value="1"/>
</dbReference>
<feature type="domain" description="CcmH/CycL/Ccl2/NrfF N-terminal" evidence="8">
    <location>
        <begin position="10"/>
        <end position="150"/>
    </location>
</feature>
<dbReference type="GO" id="GO:0005886">
    <property type="term" value="C:plasma membrane"/>
    <property type="evidence" value="ECO:0007669"/>
    <property type="project" value="TreeGrafter"/>
</dbReference>
<dbReference type="Proteomes" id="UP000580654">
    <property type="component" value="Unassembled WGS sequence"/>
</dbReference>
<comment type="function">
    <text evidence="7">Possible subunit of a heme lyase.</text>
</comment>
<keyword evidence="7" id="KW-0472">Membrane</keyword>
<evidence type="ECO:0000256" key="3">
    <source>
        <dbReference type="ARBA" id="ARBA00022723"/>
    </source>
</evidence>
<dbReference type="CDD" id="cd16378">
    <property type="entry name" value="CcmH_N"/>
    <property type="match status" value="1"/>
</dbReference>
<evidence type="ECO:0000256" key="7">
    <source>
        <dbReference type="RuleBase" id="RU364112"/>
    </source>
</evidence>
<comment type="caution">
    <text evidence="9">The sequence shown here is derived from an EMBL/GenBank/DDBJ whole genome shotgun (WGS) entry which is preliminary data.</text>
</comment>
<evidence type="ECO:0000259" key="8">
    <source>
        <dbReference type="Pfam" id="PF03918"/>
    </source>
</evidence>
<accession>A0A840XZE3</accession>
<feature type="transmembrane region" description="Helical" evidence="7">
    <location>
        <begin position="106"/>
        <end position="124"/>
    </location>
</feature>
<organism evidence="9 10">
    <name type="scientific">Muricoccus pecuniae</name>
    <dbReference type="NCBI Taxonomy" id="693023"/>
    <lineage>
        <taxon>Bacteria</taxon>
        <taxon>Pseudomonadati</taxon>
        <taxon>Pseudomonadota</taxon>
        <taxon>Alphaproteobacteria</taxon>
        <taxon>Acetobacterales</taxon>
        <taxon>Roseomonadaceae</taxon>
        <taxon>Muricoccus</taxon>
    </lineage>
</organism>
<keyword evidence="3 7" id="KW-0479">Metal-binding</keyword>
<dbReference type="GO" id="GO:0046872">
    <property type="term" value="F:metal ion binding"/>
    <property type="evidence" value="ECO:0007669"/>
    <property type="project" value="UniProtKB-KW"/>
</dbReference>
<keyword evidence="7" id="KW-1133">Transmembrane helix</keyword>
<feature type="chain" id="PRO_5033103601" description="Cytochrome c-type biogenesis protein" evidence="7">
    <location>
        <begin position="22"/>
        <end position="154"/>
    </location>
</feature>
<dbReference type="Pfam" id="PF03918">
    <property type="entry name" value="CcmH"/>
    <property type="match status" value="1"/>
</dbReference>
<dbReference type="PANTHER" id="PTHR47870">
    <property type="entry name" value="CYTOCHROME C-TYPE BIOGENESIS PROTEIN CCMH"/>
    <property type="match status" value="1"/>
</dbReference>
<keyword evidence="2 7" id="KW-0349">Heme</keyword>
<evidence type="ECO:0000256" key="6">
    <source>
        <dbReference type="ARBA" id="ARBA00023004"/>
    </source>
</evidence>
<evidence type="ECO:0000313" key="9">
    <source>
        <dbReference type="EMBL" id="MBB5693256.1"/>
    </source>
</evidence>
<keyword evidence="5" id="KW-0201">Cytochrome c-type biogenesis</keyword>
<comment type="similarity">
    <text evidence="1 7">Belongs to the CcmH/CycL/Ccl2/NrfF family.</text>
</comment>
<keyword evidence="10" id="KW-1185">Reference proteome</keyword>
<evidence type="ECO:0000256" key="4">
    <source>
        <dbReference type="ARBA" id="ARBA00022729"/>
    </source>
</evidence>
<dbReference type="Gene3D" id="1.10.8.640">
    <property type="entry name" value="Cytochrome C biogenesis protein"/>
    <property type="match status" value="1"/>
</dbReference>
<keyword evidence="6 7" id="KW-0408">Iron</keyword>